<dbReference type="EMBL" id="BEHT01000007">
    <property type="protein sequence ID" value="GBC98199.1"/>
    <property type="molecule type" value="Genomic_DNA"/>
</dbReference>
<keyword evidence="1" id="KW-0418">Kinase</keyword>
<name>A0A2H5XAI5_9BACT</name>
<reference evidence="2" key="1">
    <citation type="submission" date="2017-09" db="EMBL/GenBank/DDBJ databases">
        <title>Metaegenomics of thermophilic ammonia-oxidizing enrichment culture.</title>
        <authorList>
            <person name="Kato S."/>
            <person name="Suzuki K."/>
        </authorList>
    </citation>
    <scope>NUCLEOTIDE SEQUENCE [LARGE SCALE GENOMIC DNA]</scope>
</reference>
<dbReference type="Proteomes" id="UP000236173">
    <property type="component" value="Unassembled WGS sequence"/>
</dbReference>
<accession>A0A2H5XAI5</accession>
<evidence type="ECO:0000313" key="1">
    <source>
        <dbReference type="EMBL" id="GBC98199.1"/>
    </source>
</evidence>
<protein>
    <submittedName>
        <fullName evidence="1">Cytidylate kinase</fullName>
        <ecNumber evidence="1">2.7.4.25</ecNumber>
    </submittedName>
</protein>
<dbReference type="EC" id="2.7.4.25" evidence="1"/>
<dbReference type="Gene3D" id="3.40.50.300">
    <property type="entry name" value="P-loop containing nucleotide triphosphate hydrolases"/>
    <property type="match status" value="1"/>
</dbReference>
<keyword evidence="1" id="KW-0808">Transferase</keyword>
<organism evidence="1 2">
    <name type="scientific">Candidatus Fervidibacter japonicus</name>
    <dbReference type="NCBI Taxonomy" id="2035412"/>
    <lineage>
        <taxon>Bacteria</taxon>
        <taxon>Candidatus Fervidibacterota</taxon>
        <taxon>Candidatus Fervidibacter</taxon>
    </lineage>
</organism>
<dbReference type="Pfam" id="PF13189">
    <property type="entry name" value="Cytidylate_kin2"/>
    <property type="match status" value="1"/>
</dbReference>
<proteinExistence type="predicted"/>
<comment type="caution">
    <text evidence="1">The sequence shown here is derived from an EMBL/GenBank/DDBJ whole genome shotgun (WGS) entry which is preliminary data.</text>
</comment>
<dbReference type="AlphaFoldDB" id="A0A2H5XAI5"/>
<evidence type="ECO:0000313" key="2">
    <source>
        <dbReference type="Proteomes" id="UP000236173"/>
    </source>
</evidence>
<sequence length="233" mass="26215">MSVITISREFSCGASEVAQLVAQAMGYEVVDKELLTHIALEAQVSEDEVARYDETGMSSLERFLRALVRFGAPEDALSWSPGPLRESPFWLPPPEQWRKEGSRFLDHEECLRFTQVVLRKLAQRGRVVLIGRAGMMVLRDIPALHVRLVAPVEWRVQRCAVHDALPLDKARQKVLAEDKRRADYIRQFYKVDWNDPTLYHLTLNVADLGVGTTAALIIAAAQHLFGTSANTPP</sequence>
<dbReference type="InterPro" id="IPR027417">
    <property type="entry name" value="P-loop_NTPase"/>
</dbReference>
<dbReference type="GO" id="GO:0016301">
    <property type="term" value="F:kinase activity"/>
    <property type="evidence" value="ECO:0007669"/>
    <property type="project" value="UniProtKB-KW"/>
</dbReference>
<gene>
    <name evidence="1" type="primary">cmk_1</name>
    <name evidence="1" type="ORF">HRbin17_00698</name>
</gene>